<accession>A0A9W7G2Y6</accession>
<proteinExistence type="predicted"/>
<organism evidence="1 2">
    <name type="scientific">Triparma retinervis</name>
    <dbReference type="NCBI Taxonomy" id="2557542"/>
    <lineage>
        <taxon>Eukaryota</taxon>
        <taxon>Sar</taxon>
        <taxon>Stramenopiles</taxon>
        <taxon>Ochrophyta</taxon>
        <taxon>Bolidophyceae</taxon>
        <taxon>Parmales</taxon>
        <taxon>Triparmaceae</taxon>
        <taxon>Triparma</taxon>
    </lineage>
</organism>
<reference evidence="1" key="1">
    <citation type="submission" date="2022-07" db="EMBL/GenBank/DDBJ databases">
        <title>Genome analysis of Parmales, a sister group of diatoms, reveals the evolutionary specialization of diatoms from phago-mixotrophs to photoautotrophs.</title>
        <authorList>
            <person name="Ban H."/>
            <person name="Sato S."/>
            <person name="Yoshikawa S."/>
            <person name="Kazumasa Y."/>
            <person name="Nakamura Y."/>
            <person name="Ichinomiya M."/>
            <person name="Saitoh K."/>
            <person name="Sato N."/>
            <person name="Blanc-Mathieu R."/>
            <person name="Endo H."/>
            <person name="Kuwata A."/>
            <person name="Ogata H."/>
        </authorList>
    </citation>
    <scope>NUCLEOTIDE SEQUENCE</scope>
</reference>
<gene>
    <name evidence="1" type="ORF">TrRE_jg753</name>
</gene>
<keyword evidence="2" id="KW-1185">Reference proteome</keyword>
<comment type="caution">
    <text evidence="1">The sequence shown here is derived from an EMBL/GenBank/DDBJ whole genome shotgun (WGS) entry which is preliminary data.</text>
</comment>
<name>A0A9W7G2Y6_9STRA</name>
<evidence type="ECO:0000313" key="2">
    <source>
        <dbReference type="Proteomes" id="UP001165082"/>
    </source>
</evidence>
<dbReference type="Proteomes" id="UP001165082">
    <property type="component" value="Unassembled WGS sequence"/>
</dbReference>
<evidence type="ECO:0000313" key="1">
    <source>
        <dbReference type="EMBL" id="GMI29986.1"/>
    </source>
</evidence>
<protein>
    <submittedName>
        <fullName evidence="1">Uncharacterized protein</fullName>
    </submittedName>
</protein>
<dbReference type="EMBL" id="BRXZ01008717">
    <property type="protein sequence ID" value="GMI29986.1"/>
    <property type="molecule type" value="Genomic_DNA"/>
</dbReference>
<feature type="non-terminal residue" evidence="1">
    <location>
        <position position="1"/>
    </location>
</feature>
<sequence length="73" mass="7671">VGLGVASRYVKVPKPSLAKALADAKAAASSKSIEKGSVVQARKLRDGTTWGREQHFEHALATLGNPANEPTCK</sequence>
<dbReference type="AlphaFoldDB" id="A0A9W7G2Y6"/>